<dbReference type="EMBL" id="MFTO01000002">
    <property type="protein sequence ID" value="OGI64369.1"/>
    <property type="molecule type" value="Genomic_DNA"/>
</dbReference>
<organism evidence="1 2">
    <name type="scientific">Candidatus Nomurabacteria bacterium RIFCSPHIGHO2_01_FULL_40_20</name>
    <dbReference type="NCBI Taxonomy" id="1801738"/>
    <lineage>
        <taxon>Bacteria</taxon>
        <taxon>Candidatus Nomuraibacteriota</taxon>
    </lineage>
</organism>
<name>A0A1F6V4B4_9BACT</name>
<accession>A0A1F6V4B4</accession>
<gene>
    <name evidence="1" type="ORF">A2733_00115</name>
</gene>
<proteinExistence type="predicted"/>
<evidence type="ECO:0000313" key="2">
    <source>
        <dbReference type="Proteomes" id="UP000178985"/>
    </source>
</evidence>
<protein>
    <recommendedName>
        <fullName evidence="3">2'-5' RNA ligase</fullName>
    </recommendedName>
</protein>
<dbReference type="InterPro" id="IPR009097">
    <property type="entry name" value="Cyclic_Pdiesterase"/>
</dbReference>
<comment type="caution">
    <text evidence="1">The sequence shown here is derived from an EMBL/GenBank/DDBJ whole genome shotgun (WGS) entry which is preliminary data.</text>
</comment>
<evidence type="ECO:0008006" key="3">
    <source>
        <dbReference type="Google" id="ProtNLM"/>
    </source>
</evidence>
<evidence type="ECO:0000313" key="1">
    <source>
        <dbReference type="EMBL" id="OGI64369.1"/>
    </source>
</evidence>
<dbReference type="SUPFAM" id="SSF55144">
    <property type="entry name" value="LigT-like"/>
    <property type="match status" value="1"/>
</dbReference>
<dbReference type="Gene3D" id="3.90.1140.10">
    <property type="entry name" value="Cyclic phosphodiesterase"/>
    <property type="match status" value="1"/>
</dbReference>
<reference evidence="1 2" key="1">
    <citation type="journal article" date="2016" name="Nat. Commun.">
        <title>Thousands of microbial genomes shed light on interconnected biogeochemical processes in an aquifer system.</title>
        <authorList>
            <person name="Anantharaman K."/>
            <person name="Brown C.T."/>
            <person name="Hug L.A."/>
            <person name="Sharon I."/>
            <person name="Castelle C.J."/>
            <person name="Probst A.J."/>
            <person name="Thomas B.C."/>
            <person name="Singh A."/>
            <person name="Wilkins M.J."/>
            <person name="Karaoz U."/>
            <person name="Brodie E.L."/>
            <person name="Williams K.H."/>
            <person name="Hubbard S.S."/>
            <person name="Banfield J.F."/>
        </authorList>
    </citation>
    <scope>NUCLEOTIDE SEQUENCE [LARGE SCALE GENOMIC DNA]</scope>
</reference>
<dbReference type="Proteomes" id="UP000178985">
    <property type="component" value="Unassembled WGS sequence"/>
</dbReference>
<dbReference type="AlphaFoldDB" id="A0A1F6V4B4"/>
<sequence length="197" mass="22128">MTKENKIAIDVVLLLPKKVVDICVKVNNKLSLQSDYPKFEDGYNPHITLGMGIIKISQVPDLKRKLSGAIQEFRPITLSIDNISGGRMNLFGISKTEELLNLHEKIMGVLEPIVTYDSSADKFSGLNPPNEISIGWVRDYKTKHSKAKSYDPHITLGIGKISTEINFPIEFTVNQIGLFHLSYYCTCKNELARFVLS</sequence>